<dbReference type="RefSeq" id="WP_190543109.1">
    <property type="nucleotide sequence ID" value="NZ_CAWPNO010000055.1"/>
</dbReference>
<feature type="domain" description="Protein kinase" evidence="7">
    <location>
        <begin position="21"/>
        <end position="306"/>
    </location>
</feature>
<keyword evidence="9" id="KW-1185">Reference proteome</keyword>
<keyword evidence="3 8" id="KW-0418">Kinase</keyword>
<dbReference type="SUPFAM" id="SSF56112">
    <property type="entry name" value="Protein kinase-like (PK-like)"/>
    <property type="match status" value="1"/>
</dbReference>
<feature type="compositionally biased region" description="Pro residues" evidence="5">
    <location>
        <begin position="576"/>
        <end position="592"/>
    </location>
</feature>
<evidence type="ECO:0000256" key="4">
    <source>
        <dbReference type="ARBA" id="ARBA00022840"/>
    </source>
</evidence>
<evidence type="ECO:0000256" key="2">
    <source>
        <dbReference type="ARBA" id="ARBA00022741"/>
    </source>
</evidence>
<feature type="region of interest" description="Disordered" evidence="5">
    <location>
        <begin position="518"/>
        <end position="657"/>
    </location>
</feature>
<evidence type="ECO:0000256" key="3">
    <source>
        <dbReference type="ARBA" id="ARBA00022777"/>
    </source>
</evidence>
<dbReference type="PROSITE" id="PS00108">
    <property type="entry name" value="PROTEIN_KINASE_ST"/>
    <property type="match status" value="1"/>
</dbReference>
<evidence type="ECO:0000313" key="9">
    <source>
        <dbReference type="Proteomes" id="UP000658514"/>
    </source>
</evidence>
<comment type="caution">
    <text evidence="8">The sequence shown here is derived from an EMBL/GenBank/DDBJ whole genome shotgun (WGS) entry which is preliminary data.</text>
</comment>
<dbReference type="PROSITE" id="PS50011">
    <property type="entry name" value="PROTEIN_KINASE_DOM"/>
    <property type="match status" value="1"/>
</dbReference>
<keyword evidence="6" id="KW-0472">Membrane</keyword>
<keyword evidence="6" id="KW-1133">Transmembrane helix</keyword>
<keyword evidence="4" id="KW-0067">ATP-binding</keyword>
<dbReference type="Gene3D" id="1.10.510.10">
    <property type="entry name" value="Transferase(Phosphotransferase) domain 1"/>
    <property type="match status" value="1"/>
</dbReference>
<dbReference type="InterPro" id="IPR000719">
    <property type="entry name" value="Prot_kinase_dom"/>
</dbReference>
<feature type="compositionally biased region" description="Pro residues" evidence="5">
    <location>
        <begin position="602"/>
        <end position="618"/>
    </location>
</feature>
<protein>
    <submittedName>
        <fullName evidence="8">Protein kinase</fullName>
    </submittedName>
</protein>
<keyword evidence="6" id="KW-0812">Transmembrane</keyword>
<feature type="transmembrane region" description="Helical" evidence="6">
    <location>
        <begin position="680"/>
        <end position="701"/>
    </location>
</feature>
<evidence type="ECO:0000259" key="7">
    <source>
        <dbReference type="PROSITE" id="PS50011"/>
    </source>
</evidence>
<feature type="region of interest" description="Disordered" evidence="5">
    <location>
        <begin position="349"/>
        <end position="368"/>
    </location>
</feature>
<dbReference type="PANTHER" id="PTHR43289:SF34">
    <property type="entry name" value="SERINE_THREONINE-PROTEIN KINASE YBDM-RELATED"/>
    <property type="match status" value="1"/>
</dbReference>
<evidence type="ECO:0000313" key="8">
    <source>
        <dbReference type="EMBL" id="MBD2196976.1"/>
    </source>
</evidence>
<evidence type="ECO:0000256" key="1">
    <source>
        <dbReference type="ARBA" id="ARBA00022679"/>
    </source>
</evidence>
<feature type="compositionally biased region" description="Pro residues" evidence="5">
    <location>
        <begin position="550"/>
        <end position="562"/>
    </location>
</feature>
<organism evidence="8 9">
    <name type="scientific">Calothrix parietina FACHB-288</name>
    <dbReference type="NCBI Taxonomy" id="2692896"/>
    <lineage>
        <taxon>Bacteria</taxon>
        <taxon>Bacillati</taxon>
        <taxon>Cyanobacteriota</taxon>
        <taxon>Cyanophyceae</taxon>
        <taxon>Nostocales</taxon>
        <taxon>Calotrichaceae</taxon>
        <taxon>Calothrix</taxon>
    </lineage>
</organism>
<dbReference type="Pfam" id="PF00069">
    <property type="entry name" value="Pkinase"/>
    <property type="match status" value="1"/>
</dbReference>
<dbReference type="CDD" id="cd14014">
    <property type="entry name" value="STKc_PknB_like"/>
    <property type="match status" value="1"/>
</dbReference>
<keyword evidence="2" id="KW-0547">Nucleotide-binding</keyword>
<evidence type="ECO:0000256" key="6">
    <source>
        <dbReference type="SAM" id="Phobius"/>
    </source>
</evidence>
<feature type="compositionally biased region" description="Pro residues" evidence="5">
    <location>
        <begin position="524"/>
        <end position="536"/>
    </location>
</feature>
<dbReference type="InterPro" id="IPR011009">
    <property type="entry name" value="Kinase-like_dom_sf"/>
</dbReference>
<dbReference type="PANTHER" id="PTHR43289">
    <property type="entry name" value="MITOGEN-ACTIVATED PROTEIN KINASE KINASE KINASE 20-RELATED"/>
    <property type="match status" value="1"/>
</dbReference>
<sequence>MTSPPSSNSWNGRFIGDNQRYRLDKRLAGGGMGEVFLAMDTRVGQHVALKLLKDTLVASQEMRKRFEREIAVCAALQSDHIVKISDCGVTVEGYPFYVMEYLRGQTLRQLLLREKRLSVERTVSIIAQVCKGLQLAHAGVTLQRDGGKTAEHIQVIHRDLKPDNIFLVPTDLGEWVKILDFGVAKIRNDSSEQTNITNTFIGTFRYAAPEQIQSDKNLDARADIYSLGLILYEMLSAADPFGLGIKANNISEASWVLAHAYEPPKPLREQPGCEYIPEQLEAVILKCLQKNPKNRFGCVAELDEALQAAAKAGAGNVGNVDYDEAIALYPTVPRPTPDSETIPRVVTPEAGNLDDTIPPSPAIYQPGLDNETIPRAIAPEEQNSGEDETILRLRPLQHQNLDDDTIARPVIQIEPSKGQNETIPRPQPFVNQGSDHQTIPRSQTPIVNNRPEGTIFQPRPGQNHGANHDETVPRSGESAPSPGQDETIPRPQPFVNQGSDRETVPRPLQQFVQNQPEGTIFQPRPQPQPENTPVTPPQTGKPEGTIFQPRPQPQPENTPVTPPQTGKPEGTIFQPRPQPQPENTPVTPPQPGKPEGTIFQPRPQPQPENTPVTPPQPGKPEGTIFQPRPQPVTEGTIFQPRSQPVTEGTIFQPRSQSIPEETIFEPKKNQGTAQPVPSNFWRVIGIVLAIGFALGAVIYLYPHLKPKQETNQNSLQNLNYHQW</sequence>
<dbReference type="Gene3D" id="3.30.200.20">
    <property type="entry name" value="Phosphorylase Kinase, domain 1"/>
    <property type="match status" value="1"/>
</dbReference>
<feature type="region of interest" description="Disordered" evidence="5">
    <location>
        <begin position="414"/>
        <end position="502"/>
    </location>
</feature>
<accession>A0ABR8AD65</accession>
<dbReference type="Proteomes" id="UP000658514">
    <property type="component" value="Unassembled WGS sequence"/>
</dbReference>
<reference evidence="8 9" key="1">
    <citation type="journal article" date="2020" name="ISME J.">
        <title>Comparative genomics reveals insights into cyanobacterial evolution and habitat adaptation.</title>
        <authorList>
            <person name="Chen M.Y."/>
            <person name="Teng W.K."/>
            <person name="Zhao L."/>
            <person name="Hu C.X."/>
            <person name="Zhou Y.K."/>
            <person name="Han B.P."/>
            <person name="Song L.R."/>
            <person name="Shu W.S."/>
        </authorList>
    </citation>
    <scope>NUCLEOTIDE SEQUENCE [LARGE SCALE GENOMIC DNA]</scope>
    <source>
        <strain evidence="8 9">FACHB-288</strain>
    </source>
</reference>
<evidence type="ECO:0000256" key="5">
    <source>
        <dbReference type="SAM" id="MobiDB-lite"/>
    </source>
</evidence>
<gene>
    <name evidence="8" type="ORF">H6G24_15980</name>
</gene>
<proteinExistence type="predicted"/>
<dbReference type="GO" id="GO:0016301">
    <property type="term" value="F:kinase activity"/>
    <property type="evidence" value="ECO:0007669"/>
    <property type="project" value="UniProtKB-KW"/>
</dbReference>
<dbReference type="SMART" id="SM00220">
    <property type="entry name" value="S_TKc"/>
    <property type="match status" value="1"/>
</dbReference>
<name>A0ABR8AD65_9CYAN</name>
<keyword evidence="1" id="KW-0808">Transferase</keyword>
<dbReference type="EMBL" id="JACJQH010000023">
    <property type="protein sequence ID" value="MBD2196976.1"/>
    <property type="molecule type" value="Genomic_DNA"/>
</dbReference>
<feature type="compositionally biased region" description="Polar residues" evidence="5">
    <location>
        <begin position="429"/>
        <end position="447"/>
    </location>
</feature>
<dbReference type="InterPro" id="IPR008271">
    <property type="entry name" value="Ser/Thr_kinase_AS"/>
</dbReference>